<name>A0A233RGC8_9GAMM</name>
<accession>A0A233RGC8</accession>
<dbReference type="EMBL" id="NBIM01000001">
    <property type="protein sequence ID" value="OXY82452.1"/>
    <property type="molecule type" value="Genomic_DNA"/>
</dbReference>
<organism evidence="1 2">
    <name type="scientific">Oceanimonas doudoroffii</name>
    <dbReference type="NCBI Taxonomy" id="84158"/>
    <lineage>
        <taxon>Bacteria</taxon>
        <taxon>Pseudomonadati</taxon>
        <taxon>Pseudomonadota</taxon>
        <taxon>Gammaproteobacteria</taxon>
        <taxon>Aeromonadales</taxon>
        <taxon>Aeromonadaceae</taxon>
        <taxon>Oceanimonas</taxon>
    </lineage>
</organism>
<evidence type="ECO:0000313" key="1">
    <source>
        <dbReference type="EMBL" id="OXY82452.1"/>
    </source>
</evidence>
<dbReference type="OrthoDB" id="9812283at2"/>
<dbReference type="RefSeq" id="WP_094199233.1">
    <property type="nucleotide sequence ID" value="NZ_NBIM01000001.1"/>
</dbReference>
<sequence>MEEFDNRLENLKQFLSSQSRQNWLFGAGISFGSKIPLMYPLTNRVEEIVEDHSGAKEKEILASLKADLTDDCHVEHYLSHLGDLLAIAERSKDKAAYIGANSYTSEQLKLLYLEIIKAIGGIVRYGYVCANAERGIKEEVGNAANPIVEIEPHYEFIEALLINQSNLERRSKTTFFTTNYDTLLEDALALHKKVVCDGFSGGAVGFWNAEKEFSNSAIDSNTYHLYKLHGSIDWHRDDNLGLVRARYGTKYLSNPESIMIYPQATKYVETQKDPFASLFLGLRKTLMNGQQNTLITCGYSFGDEHINAEIESALRSESNQTTVIAFIQEAPKDGIVINKTLDAWLSCPKIGSRVYVAGELGIYHSSTTPLSESDTSKYTWWRFDGLTQFIRTGDAS</sequence>
<evidence type="ECO:0000313" key="2">
    <source>
        <dbReference type="Proteomes" id="UP000242757"/>
    </source>
</evidence>
<proteinExistence type="predicted"/>
<protein>
    <submittedName>
        <fullName evidence="1">Uncharacterized protein</fullName>
    </submittedName>
</protein>
<dbReference type="Pfam" id="PF13289">
    <property type="entry name" value="SIR2_2"/>
    <property type="match status" value="1"/>
</dbReference>
<comment type="caution">
    <text evidence="1">The sequence shown here is derived from an EMBL/GenBank/DDBJ whole genome shotgun (WGS) entry which is preliminary data.</text>
</comment>
<dbReference type="AlphaFoldDB" id="A0A233RGC8"/>
<reference evidence="1 2" key="1">
    <citation type="submission" date="2017-08" db="EMBL/GenBank/DDBJ databases">
        <title>A Genome Sequence of Oceanimonas doudoroffii ATCC 27123T.</title>
        <authorList>
            <person name="Brennan M.A."/>
            <person name="Maclea K.S."/>
            <person name="Mcclelland W.D."/>
            <person name="Trachtenberg A.M."/>
        </authorList>
    </citation>
    <scope>NUCLEOTIDE SEQUENCE [LARGE SCALE GENOMIC DNA]</scope>
    <source>
        <strain evidence="1 2">ATCC 27123</strain>
    </source>
</reference>
<dbReference type="Proteomes" id="UP000242757">
    <property type="component" value="Unassembled WGS sequence"/>
</dbReference>
<gene>
    <name evidence="1" type="ORF">B6S08_02680</name>
</gene>
<keyword evidence="2" id="KW-1185">Reference proteome</keyword>